<gene>
    <name evidence="2" type="ORF">PRK78_006582</name>
</gene>
<evidence type="ECO:0000313" key="3">
    <source>
        <dbReference type="Proteomes" id="UP001219355"/>
    </source>
</evidence>
<protein>
    <submittedName>
        <fullName evidence="2">Uncharacterized protein</fullName>
    </submittedName>
</protein>
<dbReference type="Proteomes" id="UP001219355">
    <property type="component" value="Chromosome 4"/>
</dbReference>
<evidence type="ECO:0000256" key="1">
    <source>
        <dbReference type="SAM" id="MobiDB-lite"/>
    </source>
</evidence>
<dbReference type="InterPro" id="IPR021842">
    <property type="entry name" value="DUF3435"/>
</dbReference>
<reference evidence="2" key="1">
    <citation type="submission" date="2023-03" db="EMBL/GenBank/DDBJ databases">
        <title>Emydomyces testavorans Genome Sequence.</title>
        <authorList>
            <person name="Hoyer L."/>
        </authorList>
    </citation>
    <scope>NUCLEOTIDE SEQUENCE</scope>
    <source>
        <strain evidence="2">16-2883</strain>
    </source>
</reference>
<name>A0AAF0IKY4_9EURO</name>
<dbReference type="EMBL" id="CP120630">
    <property type="protein sequence ID" value="WEW61093.1"/>
    <property type="molecule type" value="Genomic_DNA"/>
</dbReference>
<accession>A0AAF0IKY4</accession>
<evidence type="ECO:0000313" key="2">
    <source>
        <dbReference type="EMBL" id="WEW61093.1"/>
    </source>
</evidence>
<dbReference type="PANTHER" id="PTHR37535">
    <property type="entry name" value="FLUG DOMAIN PROTEIN"/>
    <property type="match status" value="1"/>
</dbReference>
<feature type="region of interest" description="Disordered" evidence="1">
    <location>
        <begin position="371"/>
        <end position="390"/>
    </location>
</feature>
<proteinExistence type="predicted"/>
<dbReference type="AlphaFoldDB" id="A0AAF0IKY4"/>
<dbReference type="Pfam" id="PF11917">
    <property type="entry name" value="DUF3435"/>
    <property type="match status" value="1"/>
</dbReference>
<organism evidence="2 3">
    <name type="scientific">Emydomyces testavorans</name>
    <dbReference type="NCBI Taxonomy" id="2070801"/>
    <lineage>
        <taxon>Eukaryota</taxon>
        <taxon>Fungi</taxon>
        <taxon>Dikarya</taxon>
        <taxon>Ascomycota</taxon>
        <taxon>Pezizomycotina</taxon>
        <taxon>Eurotiomycetes</taxon>
        <taxon>Eurotiomycetidae</taxon>
        <taxon>Onygenales</taxon>
        <taxon>Nannizziopsiaceae</taxon>
        <taxon>Emydomyces</taxon>
    </lineage>
</organism>
<sequence length="390" mass="43408">MRVVARMTFIDSCVPTGSGAQEYMLMKDSILLSYLSGSQLVSLFETSARADPLIEEEPWYNKEDARLSLTSDAADPTANSEEQVPPGCLKHKMPQKPTSQKVESWLVEQDAHQHQAAKRRPSLARNAMVDAFEDEINSDTDHQTNSSFVDSEDDSAFSKTVSLDTQTNTDYETDRGLKSLKSFHNSADGMSETNSEDSGSIFSKAVSLDSDSSIMPAKKINTIDANTDVEDTFDLFDPSNLIRDNESTITDDGCFAGDQTKGSFLWQHVQFYIVHGEAPGQPNTLLAKVTLIHIKGEDKKPRIKIFVTVHNCEPIFDLLGNLVAMALEDEVFAAKFKCLKNIYWQPILPHQCGMTVKIKADKLDMPVFREPEQTANDLHTSKTKPLKEST</sequence>
<keyword evidence="3" id="KW-1185">Reference proteome</keyword>
<dbReference type="PANTHER" id="PTHR37535:SF4">
    <property type="entry name" value="FLUG DOMAIN-CONTAINING PROTEIN"/>
    <property type="match status" value="1"/>
</dbReference>
<feature type="region of interest" description="Disordered" evidence="1">
    <location>
        <begin position="72"/>
        <end position="101"/>
    </location>
</feature>